<dbReference type="GO" id="GO:0050135">
    <property type="term" value="F:NADP+ nucleosidase activity"/>
    <property type="evidence" value="ECO:0007669"/>
    <property type="project" value="InterPro"/>
</dbReference>
<keyword evidence="2" id="KW-0762">Sugar transport</keyword>
<reference evidence="2 3" key="1">
    <citation type="submission" date="2015-09" db="EMBL/GenBank/DDBJ databases">
        <authorList>
            <consortium name="Pathogen Informatics"/>
        </authorList>
    </citation>
    <scope>NUCLEOTIDE SEQUENCE [LARGE SCALE GENOMIC DNA]</scope>
    <source>
        <strain evidence="2 3">2789STDY5834899</strain>
    </source>
</reference>
<keyword evidence="2" id="KW-0813">Transport</keyword>
<gene>
    <name evidence="2" type="ORF">ERS852511_01579</name>
</gene>
<sequence length="271" mass="30694">MNDKKSAIEKLEYFKELLNEWEYGNPTSHTRSEINKNIPSVRQLLRQTGSSKTVTISPPPMIGGLIMRNIDPLTCIFEPPYGMSVIDLLTDCIDEAIGVIESDEDFFKKQKEENIISKKTPKTLSKKIFVVHGRNNELKETTARFLEKLGLIPVILHEQANQGKTIIEKFEDYSDVDFAVVLMTPDDIGYLANEESFAKYRARQNVVFELGYFIGKLGRTHVVAIVKGDIEIPTDISGVLYIGVDNNDAWKMMLAKEIKGVGYNIDLNKLF</sequence>
<evidence type="ECO:0000313" key="2">
    <source>
        <dbReference type="EMBL" id="CUP25475.1"/>
    </source>
</evidence>
<feature type="domain" description="CD-NTase-associated protein 12/Pycsar effector protein TIR" evidence="1">
    <location>
        <begin position="127"/>
        <end position="245"/>
    </location>
</feature>
<dbReference type="RefSeq" id="WP_053088261.1">
    <property type="nucleotide sequence ID" value="NZ_CP083682.1"/>
</dbReference>
<dbReference type="AlphaFoldDB" id="A0A174LUR9"/>
<dbReference type="Proteomes" id="UP000095576">
    <property type="component" value="Unassembled WGS sequence"/>
</dbReference>
<organism evidence="2 3">
    <name type="scientific">Bacteroides thetaiotaomicron</name>
    <dbReference type="NCBI Taxonomy" id="818"/>
    <lineage>
        <taxon>Bacteria</taxon>
        <taxon>Pseudomonadati</taxon>
        <taxon>Bacteroidota</taxon>
        <taxon>Bacteroidia</taxon>
        <taxon>Bacteroidales</taxon>
        <taxon>Bacteroidaceae</taxon>
        <taxon>Bacteroides</taxon>
    </lineage>
</organism>
<proteinExistence type="predicted"/>
<dbReference type="Pfam" id="PF10137">
    <property type="entry name" value="CAP12-PCTIR_TIR"/>
    <property type="match status" value="1"/>
</dbReference>
<dbReference type="InterPro" id="IPR019302">
    <property type="entry name" value="CAP12/PCTIR_TIR_dom"/>
</dbReference>
<evidence type="ECO:0000313" key="3">
    <source>
        <dbReference type="Proteomes" id="UP000095576"/>
    </source>
</evidence>
<protein>
    <submittedName>
        <fullName evidence="2">ABC-type sugar transport system, periplasmic component</fullName>
    </submittedName>
</protein>
<evidence type="ECO:0000259" key="1">
    <source>
        <dbReference type="Pfam" id="PF10137"/>
    </source>
</evidence>
<name>A0A174LUR9_BACT4</name>
<accession>A0A174LUR9</accession>
<dbReference type="EMBL" id="CZAP01000004">
    <property type="protein sequence ID" value="CUP25475.1"/>
    <property type="molecule type" value="Genomic_DNA"/>
</dbReference>